<sequence>MSLAMPSWSRPPGAGSNTGPAGGEGNVAKKGKKGEKDELMKLLTAIGRLVLAQARAVADLAAVVYVTFMMPLSGGLPAAMQAAGNKYENESKSMKESGASQEQYKKRGPPHIHVFVAAFQYVAERTAAEGQEKEKTNALEAKEAWTNNIASSGMEDIAEAVLYFRLKVLRKEEGQEQQCLVITNFNKESKLALACRPHIRNVIQYEGGTAVHGSAPRGPLEREIAKMVNHAK</sequence>
<gene>
    <name evidence="2" type="ORF">PCOR1329_LOCUS32991</name>
</gene>
<keyword evidence="3" id="KW-1185">Reference proteome</keyword>
<evidence type="ECO:0000313" key="3">
    <source>
        <dbReference type="Proteomes" id="UP001189429"/>
    </source>
</evidence>
<proteinExistence type="predicted"/>
<evidence type="ECO:0000256" key="1">
    <source>
        <dbReference type="SAM" id="MobiDB-lite"/>
    </source>
</evidence>
<reference evidence="2" key="1">
    <citation type="submission" date="2023-10" db="EMBL/GenBank/DDBJ databases">
        <authorList>
            <person name="Chen Y."/>
            <person name="Shah S."/>
            <person name="Dougan E. K."/>
            <person name="Thang M."/>
            <person name="Chan C."/>
        </authorList>
    </citation>
    <scope>NUCLEOTIDE SEQUENCE [LARGE SCALE GENOMIC DNA]</scope>
</reference>
<organism evidence="2 3">
    <name type="scientific">Prorocentrum cordatum</name>
    <dbReference type="NCBI Taxonomy" id="2364126"/>
    <lineage>
        <taxon>Eukaryota</taxon>
        <taxon>Sar</taxon>
        <taxon>Alveolata</taxon>
        <taxon>Dinophyceae</taxon>
        <taxon>Prorocentrales</taxon>
        <taxon>Prorocentraceae</taxon>
        <taxon>Prorocentrum</taxon>
    </lineage>
</organism>
<dbReference type="EMBL" id="CAUYUJ010013647">
    <property type="protein sequence ID" value="CAK0836532.1"/>
    <property type="molecule type" value="Genomic_DNA"/>
</dbReference>
<comment type="caution">
    <text evidence="2">The sequence shown here is derived from an EMBL/GenBank/DDBJ whole genome shotgun (WGS) entry which is preliminary data.</text>
</comment>
<name>A0ABN9SVM8_9DINO</name>
<protein>
    <submittedName>
        <fullName evidence="2">Uncharacterized protein</fullName>
    </submittedName>
</protein>
<feature type="region of interest" description="Disordered" evidence="1">
    <location>
        <begin position="1"/>
        <end position="33"/>
    </location>
</feature>
<accession>A0ABN9SVM8</accession>
<evidence type="ECO:0000313" key="2">
    <source>
        <dbReference type="EMBL" id="CAK0836532.1"/>
    </source>
</evidence>
<dbReference type="Proteomes" id="UP001189429">
    <property type="component" value="Unassembled WGS sequence"/>
</dbReference>